<accession>A0A7K1Y415</accession>
<keyword evidence="5" id="KW-0808">Transferase</keyword>
<evidence type="ECO:0000313" key="14">
    <source>
        <dbReference type="Proteomes" id="UP000451233"/>
    </source>
</evidence>
<dbReference type="AlphaFoldDB" id="A0A7K1Y415"/>
<dbReference type="GO" id="GO:0005524">
    <property type="term" value="F:ATP binding"/>
    <property type="evidence" value="ECO:0007669"/>
    <property type="project" value="UniProtKB-KW"/>
</dbReference>
<protein>
    <recommendedName>
        <fullName evidence="10">L-threonylcarbamoyladenylate synthase</fullName>
        <ecNumber evidence="3">2.7.7.87</ecNumber>
    </recommendedName>
    <alternativeName>
        <fullName evidence="10">L-threonylcarbamoyladenylate synthase</fullName>
    </alternativeName>
</protein>
<dbReference type="EMBL" id="WVHS01000006">
    <property type="protein sequence ID" value="MXV17848.1"/>
    <property type="molecule type" value="Genomic_DNA"/>
</dbReference>
<dbReference type="GO" id="GO:0008033">
    <property type="term" value="P:tRNA processing"/>
    <property type="evidence" value="ECO:0007669"/>
    <property type="project" value="UniProtKB-KW"/>
</dbReference>
<dbReference type="PANTHER" id="PTHR17490">
    <property type="entry name" value="SUA5"/>
    <property type="match status" value="1"/>
</dbReference>
<organism evidence="13 14">
    <name type="scientific">Hufsiella ginkgonis</name>
    <dbReference type="NCBI Taxonomy" id="2695274"/>
    <lineage>
        <taxon>Bacteria</taxon>
        <taxon>Pseudomonadati</taxon>
        <taxon>Bacteroidota</taxon>
        <taxon>Sphingobacteriia</taxon>
        <taxon>Sphingobacteriales</taxon>
        <taxon>Sphingobacteriaceae</taxon>
        <taxon>Hufsiella</taxon>
    </lineage>
</organism>
<dbReference type="Gene3D" id="3.90.870.10">
    <property type="entry name" value="DHBP synthase"/>
    <property type="match status" value="1"/>
</dbReference>
<dbReference type="GO" id="GO:0006450">
    <property type="term" value="P:regulation of translational fidelity"/>
    <property type="evidence" value="ECO:0007669"/>
    <property type="project" value="TreeGrafter"/>
</dbReference>
<dbReference type="RefSeq" id="WP_160908854.1">
    <property type="nucleotide sequence ID" value="NZ_WVHS01000006.1"/>
</dbReference>
<keyword evidence="9" id="KW-0067">ATP-binding</keyword>
<feature type="domain" description="YrdC-like" evidence="12">
    <location>
        <begin position="3"/>
        <end position="188"/>
    </location>
</feature>
<keyword evidence="7" id="KW-0548">Nucleotidyltransferase</keyword>
<comment type="similarity">
    <text evidence="2">Belongs to the SUA5 family.</text>
</comment>
<name>A0A7K1Y415_9SPHI</name>
<dbReference type="Pfam" id="PF01300">
    <property type="entry name" value="Sua5_yciO_yrdC"/>
    <property type="match status" value="1"/>
</dbReference>
<evidence type="ECO:0000256" key="8">
    <source>
        <dbReference type="ARBA" id="ARBA00022741"/>
    </source>
</evidence>
<comment type="catalytic activity">
    <reaction evidence="11">
        <text>L-threonine + hydrogencarbonate + ATP = L-threonylcarbamoyladenylate + diphosphate + H2O</text>
        <dbReference type="Rhea" id="RHEA:36407"/>
        <dbReference type="ChEBI" id="CHEBI:15377"/>
        <dbReference type="ChEBI" id="CHEBI:17544"/>
        <dbReference type="ChEBI" id="CHEBI:30616"/>
        <dbReference type="ChEBI" id="CHEBI:33019"/>
        <dbReference type="ChEBI" id="CHEBI:57926"/>
        <dbReference type="ChEBI" id="CHEBI:73682"/>
        <dbReference type="EC" id="2.7.7.87"/>
    </reaction>
</comment>
<dbReference type="GO" id="GO:0005737">
    <property type="term" value="C:cytoplasm"/>
    <property type="evidence" value="ECO:0007669"/>
    <property type="project" value="UniProtKB-SubCell"/>
</dbReference>
<evidence type="ECO:0000259" key="12">
    <source>
        <dbReference type="PROSITE" id="PS51163"/>
    </source>
</evidence>
<dbReference type="GO" id="GO:0003725">
    <property type="term" value="F:double-stranded RNA binding"/>
    <property type="evidence" value="ECO:0007669"/>
    <property type="project" value="InterPro"/>
</dbReference>
<reference evidence="13 14" key="1">
    <citation type="submission" date="2019-11" db="EMBL/GenBank/DDBJ databases">
        <title>Pedobacter sp. HMF7056 Genome sequencing and assembly.</title>
        <authorList>
            <person name="Kang H."/>
            <person name="Kim H."/>
            <person name="Joh K."/>
        </authorList>
    </citation>
    <scope>NUCLEOTIDE SEQUENCE [LARGE SCALE GENOMIC DNA]</scope>
    <source>
        <strain evidence="13 14">HMF7056</strain>
    </source>
</reference>
<dbReference type="Proteomes" id="UP000451233">
    <property type="component" value="Unassembled WGS sequence"/>
</dbReference>
<dbReference type="GO" id="GO:0000049">
    <property type="term" value="F:tRNA binding"/>
    <property type="evidence" value="ECO:0007669"/>
    <property type="project" value="TreeGrafter"/>
</dbReference>
<evidence type="ECO:0000256" key="5">
    <source>
        <dbReference type="ARBA" id="ARBA00022679"/>
    </source>
</evidence>
<gene>
    <name evidence="13" type="ORF">GS398_21285</name>
</gene>
<keyword evidence="4" id="KW-0963">Cytoplasm</keyword>
<evidence type="ECO:0000256" key="3">
    <source>
        <dbReference type="ARBA" id="ARBA00012584"/>
    </source>
</evidence>
<sequence length="188" mass="20903">MLNDEVNKTLEVLKSGGIILYPTDTIWGLGCDATNAAAVEKIFRLKGRDSGKSMIILLDDVNKLDSYVRDVPEIAYDLIEYSEHPLTIVYSGAKNLAPNVGHSDGSIGIRIVKHKFCAELIKRFRKPIVSTSANISMQPSPANFMQISDDIINAVDYVVDLEQDDLTQKRSSIIMKLEPGGQFSFIRR</sequence>
<evidence type="ECO:0000256" key="7">
    <source>
        <dbReference type="ARBA" id="ARBA00022695"/>
    </source>
</evidence>
<dbReference type="InterPro" id="IPR050156">
    <property type="entry name" value="TC-AMP_synthase_SUA5"/>
</dbReference>
<evidence type="ECO:0000256" key="2">
    <source>
        <dbReference type="ARBA" id="ARBA00007663"/>
    </source>
</evidence>
<proteinExistence type="inferred from homology"/>
<evidence type="ECO:0000256" key="6">
    <source>
        <dbReference type="ARBA" id="ARBA00022694"/>
    </source>
</evidence>
<dbReference type="InterPro" id="IPR017945">
    <property type="entry name" value="DHBP_synth_RibB-like_a/b_dom"/>
</dbReference>
<dbReference type="InterPro" id="IPR006070">
    <property type="entry name" value="Sua5-like_dom"/>
</dbReference>
<comment type="subcellular location">
    <subcellularLocation>
        <location evidence="1">Cytoplasm</location>
    </subcellularLocation>
</comment>
<dbReference type="GO" id="GO:0061710">
    <property type="term" value="F:L-threonylcarbamoyladenylate synthase"/>
    <property type="evidence" value="ECO:0007669"/>
    <property type="project" value="UniProtKB-EC"/>
</dbReference>
<dbReference type="PROSITE" id="PS51163">
    <property type="entry name" value="YRDC"/>
    <property type="match status" value="1"/>
</dbReference>
<dbReference type="EC" id="2.7.7.87" evidence="3"/>
<dbReference type="SUPFAM" id="SSF55821">
    <property type="entry name" value="YrdC/RibB"/>
    <property type="match status" value="1"/>
</dbReference>
<evidence type="ECO:0000313" key="13">
    <source>
        <dbReference type="EMBL" id="MXV17848.1"/>
    </source>
</evidence>
<evidence type="ECO:0000256" key="9">
    <source>
        <dbReference type="ARBA" id="ARBA00022840"/>
    </source>
</evidence>
<dbReference type="PANTHER" id="PTHR17490:SF16">
    <property type="entry name" value="THREONYLCARBAMOYL-AMP SYNTHASE"/>
    <property type="match status" value="1"/>
</dbReference>
<keyword evidence="14" id="KW-1185">Reference proteome</keyword>
<comment type="caution">
    <text evidence="13">The sequence shown here is derived from an EMBL/GenBank/DDBJ whole genome shotgun (WGS) entry which is preliminary data.</text>
</comment>
<dbReference type="NCBIfam" id="TIGR00057">
    <property type="entry name" value="L-threonylcarbamoyladenylate synthase"/>
    <property type="match status" value="1"/>
</dbReference>
<evidence type="ECO:0000256" key="4">
    <source>
        <dbReference type="ARBA" id="ARBA00022490"/>
    </source>
</evidence>
<keyword evidence="6" id="KW-0819">tRNA processing</keyword>
<evidence type="ECO:0000256" key="1">
    <source>
        <dbReference type="ARBA" id="ARBA00004496"/>
    </source>
</evidence>
<keyword evidence="8" id="KW-0547">Nucleotide-binding</keyword>
<evidence type="ECO:0000256" key="11">
    <source>
        <dbReference type="ARBA" id="ARBA00048366"/>
    </source>
</evidence>
<evidence type="ECO:0000256" key="10">
    <source>
        <dbReference type="ARBA" id="ARBA00029774"/>
    </source>
</evidence>